<name>A0AAE1BM59_PETCI</name>
<dbReference type="EMBL" id="JAWQEG010007171">
    <property type="protein sequence ID" value="KAK3852948.1"/>
    <property type="molecule type" value="Genomic_DNA"/>
</dbReference>
<reference evidence="2" key="1">
    <citation type="submission" date="2023-10" db="EMBL/GenBank/DDBJ databases">
        <title>Genome assemblies of two species of porcelain crab, Petrolisthes cinctipes and Petrolisthes manimaculis (Anomura: Porcellanidae).</title>
        <authorList>
            <person name="Angst P."/>
        </authorList>
    </citation>
    <scope>NUCLEOTIDE SEQUENCE</scope>
    <source>
        <strain evidence="2">PB745_01</strain>
        <tissue evidence="2">Gill</tissue>
    </source>
</reference>
<accession>A0AAE1BM59</accession>
<sequence>MIILQSKHSPSTTKSLYSEGPHARFHLILPLTVHPPATCPPTWPPCHPCLNPLAHSSAHLFNHQPASQSVSQIIRPATQQHIIPPTRPPFSIPANPLEDQLPAHPANLPPTHQPSQPPIHQTTHHPLISPPSKSIGSASLSANLQSNYPTTNLTAHLPA</sequence>
<feature type="compositionally biased region" description="Pro residues" evidence="1">
    <location>
        <begin position="107"/>
        <end position="117"/>
    </location>
</feature>
<organism evidence="2 3">
    <name type="scientific">Petrolisthes cinctipes</name>
    <name type="common">Flat porcelain crab</name>
    <dbReference type="NCBI Taxonomy" id="88211"/>
    <lineage>
        <taxon>Eukaryota</taxon>
        <taxon>Metazoa</taxon>
        <taxon>Ecdysozoa</taxon>
        <taxon>Arthropoda</taxon>
        <taxon>Crustacea</taxon>
        <taxon>Multicrustacea</taxon>
        <taxon>Malacostraca</taxon>
        <taxon>Eumalacostraca</taxon>
        <taxon>Eucarida</taxon>
        <taxon>Decapoda</taxon>
        <taxon>Pleocyemata</taxon>
        <taxon>Anomura</taxon>
        <taxon>Galatheoidea</taxon>
        <taxon>Porcellanidae</taxon>
        <taxon>Petrolisthes</taxon>
    </lineage>
</organism>
<keyword evidence="3" id="KW-1185">Reference proteome</keyword>
<evidence type="ECO:0000256" key="1">
    <source>
        <dbReference type="SAM" id="MobiDB-lite"/>
    </source>
</evidence>
<gene>
    <name evidence="2" type="ORF">Pcinc_040485</name>
</gene>
<evidence type="ECO:0000313" key="2">
    <source>
        <dbReference type="EMBL" id="KAK3852948.1"/>
    </source>
</evidence>
<proteinExistence type="predicted"/>
<feature type="region of interest" description="Disordered" evidence="1">
    <location>
        <begin position="92"/>
        <end position="159"/>
    </location>
</feature>
<feature type="compositionally biased region" description="Polar residues" evidence="1">
    <location>
        <begin position="131"/>
        <end position="159"/>
    </location>
</feature>
<dbReference type="AlphaFoldDB" id="A0AAE1BM59"/>
<evidence type="ECO:0000313" key="3">
    <source>
        <dbReference type="Proteomes" id="UP001286313"/>
    </source>
</evidence>
<protein>
    <submittedName>
        <fullName evidence="2">Uncharacterized protein</fullName>
    </submittedName>
</protein>
<dbReference type="Proteomes" id="UP001286313">
    <property type="component" value="Unassembled WGS sequence"/>
</dbReference>
<comment type="caution">
    <text evidence="2">The sequence shown here is derived from an EMBL/GenBank/DDBJ whole genome shotgun (WGS) entry which is preliminary data.</text>
</comment>